<comment type="cofactor">
    <cofactor evidence="6">
        <name>Mg(2+)</name>
        <dbReference type="ChEBI" id="CHEBI:18420"/>
    </cofactor>
</comment>
<dbReference type="NCBIfam" id="NF003917">
    <property type="entry name" value="PRK05443.1-1"/>
    <property type="match status" value="1"/>
</dbReference>
<comment type="PTM">
    <text evidence="6 7">An intermediate of this reaction is the autophosphorylated ppk in which a phosphate is covalently linked to a histidine residue through a N-P bond.</text>
</comment>
<dbReference type="SUPFAM" id="SSF143724">
    <property type="entry name" value="PHP14-like"/>
    <property type="match status" value="1"/>
</dbReference>
<evidence type="ECO:0000256" key="6">
    <source>
        <dbReference type="HAMAP-Rule" id="MF_00347"/>
    </source>
</evidence>
<feature type="binding site" evidence="6">
    <location>
        <position position="570"/>
    </location>
    <ligand>
        <name>ATP</name>
        <dbReference type="ChEBI" id="CHEBI:30616"/>
    </ligand>
</feature>
<dbReference type="InterPro" id="IPR036832">
    <property type="entry name" value="PPK_N_dom_sf"/>
</dbReference>
<dbReference type="InterPro" id="IPR025198">
    <property type="entry name" value="PPK_N_dom"/>
</dbReference>
<dbReference type="GO" id="GO:0009358">
    <property type="term" value="C:polyphosphate kinase complex"/>
    <property type="evidence" value="ECO:0007669"/>
    <property type="project" value="InterPro"/>
</dbReference>
<keyword evidence="4 6" id="KW-0418">Kinase</keyword>
<keyword evidence="3 6" id="KW-0547">Nucleotide-binding</keyword>
<sequence>MDVQALDHPNYYINRELSLLAFNQRVLELAQDSSIPLLERLKFLCISSSNLDEFFEVRVASLKQQLSLDLMAIGADGLLPEAALKAISHTAHRLVEQQYQLLNEVLIPALRQQQIYFVRRTHWDELQREWLSEYFERELMPLLSPFGLDPAHPFPNVINKSLNFIVSLRGTDAFGRELDTAIVQAPRTLPRIIRLPPDIAPNQNSFVFLSSILHAFIERLFPGMDVLGCYQFRLTRNSNMYVDEDDSQDLLQAMQGELPQRNFGSVVRLEVADHCPQDNIDYLCEQFHLKPQDVYNVNGPVNLNRLMAISDLVVDRPDLRFPSFRPAPSLVAERHTDLFSLIQAGDILLHHPYQSFQTVIDFVAQAATDSKVLAIKMTLYRTGKQSELVEHLIRAARLGKEVTVVVELRARFDEEANIGLSNQLQQAGAQVVYGVVGYKTHAKLCLVVRREAQGLTRYAHLGTGNYHPSTARLYTDFGLLTAQPDITADVHKVFHMLTGLGRMRDLSHLLASPFTLHSRILDKIERETAHALAGKPALIRARMNALIEPQVIQALYRASQAGVKIELVVRGICCLRPGIVGVSENIHVRSVMGRFLEHPRVFYFANDGQAEVYCSSADWMPRNFFRRVEVAFPILDKTLQQRVIDEAFELHLLDNTQAWELQADASYRRVSLSEHSPAISAQTRLLKILSVAQPSLSLV</sequence>
<evidence type="ECO:0000256" key="7">
    <source>
        <dbReference type="RuleBase" id="RU003800"/>
    </source>
</evidence>
<evidence type="ECO:0000259" key="11">
    <source>
        <dbReference type="Pfam" id="PF17941"/>
    </source>
</evidence>
<feature type="active site" description="Phosphohistidine intermediate" evidence="6">
    <location>
        <position position="441"/>
    </location>
</feature>
<dbReference type="InterPro" id="IPR024953">
    <property type="entry name" value="PP_kinase_middle"/>
</dbReference>
<dbReference type="Gene3D" id="3.30.870.10">
    <property type="entry name" value="Endonuclease Chain A"/>
    <property type="match status" value="2"/>
</dbReference>
<evidence type="ECO:0000313" key="12">
    <source>
        <dbReference type="EMBL" id="WGZ92358.1"/>
    </source>
</evidence>
<dbReference type="NCBIfam" id="NF003918">
    <property type="entry name" value="PRK05443.1-2"/>
    <property type="match status" value="1"/>
</dbReference>
<evidence type="ECO:0000256" key="5">
    <source>
        <dbReference type="ARBA" id="ARBA00022840"/>
    </source>
</evidence>
<dbReference type="GO" id="GO:0005524">
    <property type="term" value="F:ATP binding"/>
    <property type="evidence" value="ECO:0007669"/>
    <property type="project" value="UniProtKB-KW"/>
</dbReference>
<dbReference type="InterPro" id="IPR003414">
    <property type="entry name" value="PP_kinase"/>
</dbReference>
<feature type="binding site" evidence="6">
    <location>
        <position position="381"/>
    </location>
    <ligand>
        <name>Mg(2+)</name>
        <dbReference type="ChEBI" id="CHEBI:18420"/>
    </ligand>
</feature>
<accession>A0AA95KM66</accession>
<keyword evidence="6" id="KW-0460">Magnesium</keyword>
<feature type="binding site" evidence="6">
    <location>
        <position position="474"/>
    </location>
    <ligand>
        <name>ATP</name>
        <dbReference type="ChEBI" id="CHEBI:30616"/>
    </ligand>
</feature>
<organism evidence="12">
    <name type="scientific">Candidatus Thiocaldithrix dubininis</name>
    <dbReference type="NCBI Taxonomy" id="3080823"/>
    <lineage>
        <taxon>Bacteria</taxon>
        <taxon>Pseudomonadati</taxon>
        <taxon>Pseudomonadota</taxon>
        <taxon>Gammaproteobacteria</taxon>
        <taxon>Thiotrichales</taxon>
        <taxon>Thiotrichaceae</taxon>
        <taxon>Candidatus Thiocaldithrix</taxon>
    </lineage>
</organism>
<comment type="similarity">
    <text evidence="6 7">Belongs to the polyphosphate kinase 1 (PPK1) family.</text>
</comment>
<evidence type="ECO:0000256" key="2">
    <source>
        <dbReference type="ARBA" id="ARBA00022679"/>
    </source>
</evidence>
<dbReference type="Pfam" id="PF17941">
    <property type="entry name" value="PP_kinase_C_1"/>
    <property type="match status" value="1"/>
</dbReference>
<dbReference type="Pfam" id="PF02503">
    <property type="entry name" value="PP_kinase"/>
    <property type="match status" value="1"/>
</dbReference>
<name>A0AA95KM66_9GAMM</name>
<feature type="binding site" evidence="6">
    <location>
        <position position="411"/>
    </location>
    <ligand>
        <name>Mg(2+)</name>
        <dbReference type="ChEBI" id="CHEBI:18420"/>
    </ligand>
</feature>
<proteinExistence type="inferred from homology"/>
<dbReference type="Pfam" id="PF13089">
    <property type="entry name" value="PP_kinase_N"/>
    <property type="match status" value="1"/>
</dbReference>
<feature type="domain" description="Polyphosphate kinase C-terminal" evidence="11">
    <location>
        <begin position="338"/>
        <end position="500"/>
    </location>
</feature>
<feature type="domain" description="Polyphosphate kinase middle" evidence="8">
    <location>
        <begin position="127"/>
        <end position="309"/>
    </location>
</feature>
<dbReference type="GO" id="GO:0008976">
    <property type="term" value="F:polyphosphate kinase activity"/>
    <property type="evidence" value="ECO:0007669"/>
    <property type="project" value="UniProtKB-UniRule"/>
</dbReference>
<dbReference type="CDD" id="cd09168">
    <property type="entry name" value="PLDc_PaPPK1_C2_like"/>
    <property type="match status" value="1"/>
</dbReference>
<comment type="catalytic activity">
    <reaction evidence="6 7">
        <text>[phosphate](n) + ATP = [phosphate](n+1) + ADP</text>
        <dbReference type="Rhea" id="RHEA:19573"/>
        <dbReference type="Rhea" id="RHEA-COMP:9859"/>
        <dbReference type="Rhea" id="RHEA-COMP:14280"/>
        <dbReference type="ChEBI" id="CHEBI:16838"/>
        <dbReference type="ChEBI" id="CHEBI:30616"/>
        <dbReference type="ChEBI" id="CHEBI:456216"/>
        <dbReference type="EC" id="2.7.4.1"/>
    </reaction>
</comment>
<dbReference type="SUPFAM" id="SSF140356">
    <property type="entry name" value="PPK N-terminal domain-like"/>
    <property type="match status" value="1"/>
</dbReference>
<protein>
    <recommendedName>
        <fullName evidence="6 7">Polyphosphate kinase</fullName>
        <ecNumber evidence="6 7">2.7.4.1</ecNumber>
    </recommendedName>
    <alternativeName>
        <fullName evidence="6">ATP-polyphosphate phosphotransferase</fullName>
    </alternativeName>
    <alternativeName>
        <fullName evidence="6">Polyphosphoric acid kinase</fullName>
    </alternativeName>
</protein>
<keyword evidence="1 6" id="KW-0597">Phosphoprotein</keyword>
<comment type="function">
    <text evidence="6 7">Catalyzes the reversible transfer of the terminal phosphate of ATP to form a long-chain polyphosphate (polyP).</text>
</comment>
<keyword evidence="6" id="KW-0479">Metal-binding</keyword>
<dbReference type="InterPro" id="IPR036830">
    <property type="entry name" value="PP_kinase_middle_dom_sf"/>
</dbReference>
<evidence type="ECO:0000256" key="3">
    <source>
        <dbReference type="ARBA" id="ARBA00022741"/>
    </source>
</evidence>
<dbReference type="InterPro" id="IPR041108">
    <property type="entry name" value="PP_kinase_C_1"/>
</dbReference>
<dbReference type="EMBL" id="CP124755">
    <property type="protein sequence ID" value="WGZ92358.1"/>
    <property type="molecule type" value="Genomic_DNA"/>
</dbReference>
<gene>
    <name evidence="12" type="primary">ppk1</name>
    <name evidence="6" type="synonym">ppk</name>
    <name evidence="12" type="ORF">QJT80_04535</name>
</gene>
<dbReference type="HAMAP" id="MF_00347">
    <property type="entry name" value="Polyphosphate_kinase"/>
    <property type="match status" value="1"/>
</dbReference>
<feature type="domain" description="Polyphosphate kinase C-terminal" evidence="10">
    <location>
        <begin position="509"/>
        <end position="682"/>
    </location>
</feature>
<dbReference type="CDD" id="cd09165">
    <property type="entry name" value="PLDc_PaPPK1_C1_like"/>
    <property type="match status" value="1"/>
</dbReference>
<reference evidence="12" key="2">
    <citation type="submission" date="2023-04" db="EMBL/GenBank/DDBJ databases">
        <authorList>
            <person name="Beletskiy A.V."/>
            <person name="Mardanov A.V."/>
            <person name="Ravin N.V."/>
        </authorList>
    </citation>
    <scope>NUCLEOTIDE SEQUENCE</scope>
    <source>
        <strain evidence="12">GKL-01</strain>
    </source>
</reference>
<dbReference type="EC" id="2.7.4.1" evidence="6 7"/>
<evidence type="ECO:0000259" key="10">
    <source>
        <dbReference type="Pfam" id="PF13090"/>
    </source>
</evidence>
<feature type="binding site" evidence="6">
    <location>
        <position position="598"/>
    </location>
    <ligand>
        <name>ATP</name>
        <dbReference type="ChEBI" id="CHEBI:30616"/>
    </ligand>
</feature>
<dbReference type="Proteomes" id="UP001300672">
    <property type="component" value="Chromosome"/>
</dbReference>
<feature type="binding site" evidence="6">
    <location>
        <position position="50"/>
    </location>
    <ligand>
        <name>ATP</name>
        <dbReference type="ChEBI" id="CHEBI:30616"/>
    </ligand>
</feature>
<evidence type="ECO:0000259" key="8">
    <source>
        <dbReference type="Pfam" id="PF02503"/>
    </source>
</evidence>
<dbReference type="KEGG" id="tdu:QJT80_04535"/>
<dbReference type="Gene3D" id="1.20.58.310">
    <property type="entry name" value="Polyphosphate kinase N-terminal domain"/>
    <property type="match status" value="1"/>
</dbReference>
<dbReference type="AlphaFoldDB" id="A0AA95KM66"/>
<keyword evidence="2 6" id="KW-0808">Transferase</keyword>
<evidence type="ECO:0000256" key="1">
    <source>
        <dbReference type="ARBA" id="ARBA00022553"/>
    </source>
</evidence>
<dbReference type="GO" id="GO:0006799">
    <property type="term" value="P:polyphosphate biosynthetic process"/>
    <property type="evidence" value="ECO:0007669"/>
    <property type="project" value="UniProtKB-UniRule"/>
</dbReference>
<dbReference type="NCBIfam" id="NF003921">
    <property type="entry name" value="PRK05443.2-2"/>
    <property type="match status" value="1"/>
</dbReference>
<dbReference type="InterPro" id="IPR025200">
    <property type="entry name" value="PPK_C_dom2"/>
</dbReference>
<evidence type="ECO:0000256" key="4">
    <source>
        <dbReference type="ARBA" id="ARBA00022777"/>
    </source>
</evidence>
<reference evidence="12" key="1">
    <citation type="journal article" date="2023" name="Int. J. Mol. Sci.">
        <title>Metagenomics Revealed a New Genus 'Candidatus Thiocaldithrix dubininis' gen. nov., sp. nov. and a New Species 'Candidatus Thiothrix putei' sp. nov. in the Family Thiotrichaceae, Some Members of Which Have Traits of Both Na+- and H+-Motive Energetics.</title>
        <authorList>
            <person name="Ravin N.V."/>
            <person name="Muntyan M.S."/>
            <person name="Smolyakov D.D."/>
            <person name="Rudenko T.S."/>
            <person name="Beletsky A.V."/>
            <person name="Mardanov A.V."/>
            <person name="Grabovich M.Y."/>
        </authorList>
    </citation>
    <scope>NUCLEOTIDE SEQUENCE</scope>
    <source>
        <strain evidence="12">GKL-01</strain>
    </source>
</reference>
<dbReference type="PIRSF" id="PIRSF015589">
    <property type="entry name" value="PP_kinase"/>
    <property type="match status" value="1"/>
</dbReference>
<feature type="domain" description="Polyphosphate kinase N-terminal" evidence="9">
    <location>
        <begin position="12"/>
        <end position="117"/>
    </location>
</feature>
<dbReference type="PANTHER" id="PTHR30218">
    <property type="entry name" value="POLYPHOSPHATE KINASE"/>
    <property type="match status" value="1"/>
</dbReference>
<dbReference type="PANTHER" id="PTHR30218:SF0">
    <property type="entry name" value="POLYPHOSPHATE KINASE"/>
    <property type="match status" value="1"/>
</dbReference>
<dbReference type="SUPFAM" id="SSF56024">
    <property type="entry name" value="Phospholipase D/nuclease"/>
    <property type="match status" value="2"/>
</dbReference>
<dbReference type="GO" id="GO:0046872">
    <property type="term" value="F:metal ion binding"/>
    <property type="evidence" value="ECO:0007669"/>
    <property type="project" value="UniProtKB-KW"/>
</dbReference>
<dbReference type="Pfam" id="PF13090">
    <property type="entry name" value="PP_kinase_C"/>
    <property type="match status" value="1"/>
</dbReference>
<keyword evidence="5 6" id="KW-0067">ATP-binding</keyword>
<dbReference type="Gene3D" id="3.30.1840.10">
    <property type="entry name" value="Polyphosphate kinase middle domain"/>
    <property type="match status" value="1"/>
</dbReference>
<evidence type="ECO:0000259" key="9">
    <source>
        <dbReference type="Pfam" id="PF13089"/>
    </source>
</evidence>
<dbReference type="NCBIfam" id="TIGR03705">
    <property type="entry name" value="poly_P_kin"/>
    <property type="match status" value="1"/>
</dbReference>